<dbReference type="InterPro" id="IPR037257">
    <property type="entry name" value="T2SS_E_N_sf"/>
</dbReference>
<dbReference type="Proteomes" id="UP000265903">
    <property type="component" value="Unassembled WGS sequence"/>
</dbReference>
<accession>A0A3M2R9J9</accession>
<organism evidence="1 2">
    <name type="scientific">Marinobacter litoralis</name>
    <dbReference type="NCBI Taxonomy" id="187981"/>
    <lineage>
        <taxon>Bacteria</taxon>
        <taxon>Pseudomonadati</taxon>
        <taxon>Pseudomonadota</taxon>
        <taxon>Gammaproteobacteria</taxon>
        <taxon>Pseudomonadales</taxon>
        <taxon>Marinobacteraceae</taxon>
        <taxon>Marinobacter</taxon>
    </lineage>
</organism>
<comment type="caution">
    <text evidence="1">The sequence shown here is derived from an EMBL/GenBank/DDBJ whole genome shotgun (WGS) entry which is preliminary data.</text>
</comment>
<keyword evidence="2" id="KW-1185">Reference proteome</keyword>
<proteinExistence type="predicted"/>
<protein>
    <submittedName>
        <fullName evidence="1">Bacteriophage N4 adsorption protein B</fullName>
    </submittedName>
</protein>
<dbReference type="OrthoDB" id="8750002at2"/>
<sequence length="251" mass="27072">MKIQKGFEEKSRLGRLLINRGYLTEADLEDALTLQRTSGQRLGEVLVASGRITEKDLIRVLKHQIRYRNTAALVTMVALPFQPLVSFASTTTDSDEAGVLASAGQLYEGHGFAPLTDDEMAAVSGQRNIGLLDRIEKVAAMPANAADADGGSADEAGLDAVEGVRLAANVFVPVLSFLDSDLTISGVKYREGEERYSIRDDGAITLALPERIEEIRMDNIRVAGGNGASMGSVSIQDIRFHPASSMTIYTR</sequence>
<dbReference type="EMBL" id="QMDL01000004">
    <property type="protein sequence ID" value="RMJ01952.1"/>
    <property type="molecule type" value="Genomic_DNA"/>
</dbReference>
<dbReference type="AlphaFoldDB" id="A0A3M2R9J9"/>
<evidence type="ECO:0000313" key="1">
    <source>
        <dbReference type="EMBL" id="RMJ01952.1"/>
    </source>
</evidence>
<dbReference type="Gene3D" id="1.10.40.70">
    <property type="match status" value="1"/>
</dbReference>
<evidence type="ECO:0000313" key="2">
    <source>
        <dbReference type="Proteomes" id="UP000265903"/>
    </source>
</evidence>
<dbReference type="SUPFAM" id="SSF160246">
    <property type="entry name" value="EspE N-terminal domain-like"/>
    <property type="match status" value="1"/>
</dbReference>
<reference evidence="1 2" key="1">
    <citation type="submission" date="2018-08" db="EMBL/GenBank/DDBJ databases">
        <title>Whole Genome Sequence of the Moderate Halophilic Marine Bacterium Marinobacter litoralis Sw-45.</title>
        <authorList>
            <person name="Musa H."/>
        </authorList>
    </citation>
    <scope>NUCLEOTIDE SEQUENCE [LARGE SCALE GENOMIC DNA]</scope>
    <source>
        <strain evidence="1 2">Sw-45</strain>
    </source>
</reference>
<gene>
    <name evidence="1" type="ORF">DOQ08_02741</name>
</gene>
<name>A0A3M2R9J9_9GAMM</name>
<dbReference type="RefSeq" id="WP_114335545.1">
    <property type="nucleotide sequence ID" value="NZ_QMDL01000004.1"/>
</dbReference>